<evidence type="ECO:0000313" key="1">
    <source>
        <dbReference type="EMBL" id="KAK3076936.1"/>
    </source>
</evidence>
<protein>
    <submittedName>
        <fullName evidence="1">Uncharacterized protein</fullName>
    </submittedName>
</protein>
<accession>A0ACC3DJT1</accession>
<organism evidence="1 2">
    <name type="scientific">Coniosporium uncinatum</name>
    <dbReference type="NCBI Taxonomy" id="93489"/>
    <lineage>
        <taxon>Eukaryota</taxon>
        <taxon>Fungi</taxon>
        <taxon>Dikarya</taxon>
        <taxon>Ascomycota</taxon>
        <taxon>Pezizomycotina</taxon>
        <taxon>Dothideomycetes</taxon>
        <taxon>Dothideomycetes incertae sedis</taxon>
        <taxon>Coniosporium</taxon>
    </lineage>
</organism>
<dbReference type="Proteomes" id="UP001186974">
    <property type="component" value="Unassembled WGS sequence"/>
</dbReference>
<keyword evidence="2" id="KW-1185">Reference proteome</keyword>
<feature type="non-terminal residue" evidence="1">
    <location>
        <position position="1"/>
    </location>
</feature>
<comment type="caution">
    <text evidence="1">The sequence shown here is derived from an EMBL/GenBank/DDBJ whole genome shotgun (WGS) entry which is preliminary data.</text>
</comment>
<proteinExistence type="predicted"/>
<evidence type="ECO:0000313" key="2">
    <source>
        <dbReference type="Proteomes" id="UP001186974"/>
    </source>
</evidence>
<feature type="non-terminal residue" evidence="1">
    <location>
        <position position="76"/>
    </location>
</feature>
<name>A0ACC3DJT1_9PEZI</name>
<gene>
    <name evidence="1" type="ORF">LTS18_011603</name>
</gene>
<reference evidence="1" key="1">
    <citation type="submission" date="2024-09" db="EMBL/GenBank/DDBJ databases">
        <title>Black Yeasts Isolated from many extreme environments.</title>
        <authorList>
            <person name="Coleine C."/>
            <person name="Stajich J.E."/>
            <person name="Selbmann L."/>
        </authorList>
    </citation>
    <scope>NUCLEOTIDE SEQUENCE</scope>
    <source>
        <strain evidence="1">CCFEE 5737</strain>
    </source>
</reference>
<sequence>EGNKTFVCDEDGVEIRGKGERVNWRKFEIMGEVIVGVQRAQGVGSSSSAASAYREGKVSEEVRGLVLDVRISKDDE</sequence>
<dbReference type="EMBL" id="JAWDJW010003377">
    <property type="protein sequence ID" value="KAK3076936.1"/>
    <property type="molecule type" value="Genomic_DNA"/>
</dbReference>